<dbReference type="PIRSF" id="PIRSF029342">
    <property type="entry name" value="UCP029342_ErfK/YbiS/YcfS/YnhG"/>
    <property type="match status" value="1"/>
</dbReference>
<dbReference type="InterPro" id="IPR005490">
    <property type="entry name" value="LD_TPept_cat_dom"/>
</dbReference>
<evidence type="ECO:0000256" key="6">
    <source>
        <dbReference type="ARBA" id="ARBA00023316"/>
    </source>
</evidence>
<evidence type="ECO:0000256" key="8">
    <source>
        <dbReference type="SAM" id="MobiDB-lite"/>
    </source>
</evidence>
<comment type="pathway">
    <text evidence="1 7">Cell wall biogenesis; peptidoglycan biosynthesis.</text>
</comment>
<dbReference type="PANTHER" id="PTHR30582">
    <property type="entry name" value="L,D-TRANSPEPTIDASE"/>
    <property type="match status" value="1"/>
</dbReference>
<dbReference type="InterPro" id="IPR050979">
    <property type="entry name" value="LD-transpeptidase"/>
</dbReference>
<feature type="region of interest" description="Disordered" evidence="8">
    <location>
        <begin position="77"/>
        <end position="96"/>
    </location>
</feature>
<dbReference type="GO" id="GO:0016740">
    <property type="term" value="F:transferase activity"/>
    <property type="evidence" value="ECO:0007669"/>
    <property type="project" value="UniProtKB-KW"/>
</dbReference>
<dbReference type="PANTHER" id="PTHR30582:SF2">
    <property type="entry name" value="L,D-TRANSPEPTIDASE YCIB-RELATED"/>
    <property type="match status" value="1"/>
</dbReference>
<evidence type="ECO:0000256" key="5">
    <source>
        <dbReference type="ARBA" id="ARBA00022984"/>
    </source>
</evidence>
<feature type="active site" description="Nucleophile" evidence="7">
    <location>
        <position position="186"/>
    </location>
</feature>
<dbReference type="CDD" id="cd16913">
    <property type="entry name" value="YkuD_like"/>
    <property type="match status" value="1"/>
</dbReference>
<feature type="region of interest" description="Disordered" evidence="8">
    <location>
        <begin position="1"/>
        <end position="27"/>
    </location>
</feature>
<feature type="domain" description="L,D-TPase catalytic" evidence="10">
    <location>
        <begin position="101"/>
        <end position="210"/>
    </location>
</feature>
<proteinExistence type="inferred from homology"/>
<keyword evidence="3" id="KW-0808">Transferase</keyword>
<evidence type="ECO:0000313" key="12">
    <source>
        <dbReference type="Proteomes" id="UP000189935"/>
    </source>
</evidence>
<dbReference type="SUPFAM" id="SSF141523">
    <property type="entry name" value="L,D-transpeptidase catalytic domain-like"/>
    <property type="match status" value="1"/>
</dbReference>
<dbReference type="InterPro" id="IPR038063">
    <property type="entry name" value="Transpep_catalytic_dom"/>
</dbReference>
<reference evidence="11 12" key="1">
    <citation type="submission" date="2016-11" db="EMBL/GenBank/DDBJ databases">
        <authorList>
            <person name="Jaros S."/>
            <person name="Januszkiewicz K."/>
            <person name="Wedrychowicz H."/>
        </authorList>
    </citation>
    <scope>NUCLEOTIDE SEQUENCE [LARGE SCALE GENOMIC DNA]</scope>
    <source>
        <strain evidence="11 12">GAS499</strain>
    </source>
</reference>
<dbReference type="GO" id="GO:0071972">
    <property type="term" value="F:peptidoglycan L,D-transpeptidase activity"/>
    <property type="evidence" value="ECO:0007669"/>
    <property type="project" value="TreeGrafter"/>
</dbReference>
<feature type="compositionally biased region" description="Basic and acidic residues" evidence="8">
    <location>
        <begin position="8"/>
        <end position="22"/>
    </location>
</feature>
<name>A0A1M6YWE1_9BRAD</name>
<dbReference type="InterPro" id="IPR016915">
    <property type="entry name" value="UCP029342"/>
</dbReference>
<dbReference type="EMBL" id="LT670844">
    <property type="protein sequence ID" value="SHL22634.1"/>
    <property type="molecule type" value="Genomic_DNA"/>
</dbReference>
<accession>A0A1M6YWE1</accession>
<evidence type="ECO:0000256" key="7">
    <source>
        <dbReference type="PROSITE-ProRule" id="PRU01373"/>
    </source>
</evidence>
<evidence type="ECO:0000256" key="9">
    <source>
        <dbReference type="SAM" id="Phobius"/>
    </source>
</evidence>
<keyword evidence="9" id="KW-0812">Transmembrane</keyword>
<dbReference type="AlphaFoldDB" id="A0A1M6YWE1"/>
<dbReference type="GO" id="GO:0071555">
    <property type="term" value="P:cell wall organization"/>
    <property type="evidence" value="ECO:0007669"/>
    <property type="project" value="UniProtKB-UniRule"/>
</dbReference>
<keyword evidence="6 7" id="KW-0961">Cell wall biogenesis/degradation</keyword>
<evidence type="ECO:0000259" key="10">
    <source>
        <dbReference type="PROSITE" id="PS52029"/>
    </source>
</evidence>
<dbReference type="PROSITE" id="PS52029">
    <property type="entry name" value="LD_TPASE"/>
    <property type="match status" value="1"/>
</dbReference>
<keyword evidence="5 7" id="KW-0573">Peptidoglycan synthesis</keyword>
<evidence type="ECO:0000256" key="3">
    <source>
        <dbReference type="ARBA" id="ARBA00022679"/>
    </source>
</evidence>
<dbReference type="Proteomes" id="UP000189935">
    <property type="component" value="Chromosome I"/>
</dbReference>
<evidence type="ECO:0000256" key="2">
    <source>
        <dbReference type="ARBA" id="ARBA00005992"/>
    </source>
</evidence>
<organism evidence="11 12">
    <name type="scientific">Bradyrhizobium lablabi</name>
    <dbReference type="NCBI Taxonomy" id="722472"/>
    <lineage>
        <taxon>Bacteria</taxon>
        <taxon>Pseudomonadati</taxon>
        <taxon>Pseudomonadota</taxon>
        <taxon>Alphaproteobacteria</taxon>
        <taxon>Hyphomicrobiales</taxon>
        <taxon>Nitrobacteraceae</taxon>
        <taxon>Bradyrhizobium</taxon>
    </lineage>
</organism>
<keyword evidence="9" id="KW-0472">Membrane</keyword>
<dbReference type="GO" id="GO:0005576">
    <property type="term" value="C:extracellular region"/>
    <property type="evidence" value="ECO:0007669"/>
    <property type="project" value="TreeGrafter"/>
</dbReference>
<evidence type="ECO:0000313" key="11">
    <source>
        <dbReference type="EMBL" id="SHL22634.1"/>
    </source>
</evidence>
<keyword evidence="9" id="KW-1133">Transmembrane helix</keyword>
<dbReference type="Gene3D" id="2.40.440.10">
    <property type="entry name" value="L,D-transpeptidase catalytic domain-like"/>
    <property type="match status" value="1"/>
</dbReference>
<protein>
    <submittedName>
        <fullName evidence="11">L,D-transpeptidase catalytic domain</fullName>
    </submittedName>
</protein>
<keyword evidence="4 7" id="KW-0133">Cell shape</keyword>
<feature type="active site" description="Proton donor/acceptor" evidence="7">
    <location>
        <position position="173"/>
    </location>
</feature>
<comment type="similarity">
    <text evidence="2">Belongs to the YkuD family.</text>
</comment>
<sequence length="425" mass="46331">MSAQELPAVRRAETPKQSRERTMSASRSGRINIGSIRAITMAVFAIFMLSAGIAHAQFLFWPQYTFWPGHYAPFKHKHHHRQTNSESAKNARPEDAPKGPLQIIISIADQRVSLFDNGALIARSSVSTGTQGHPTPLGVFSVISKQRWHRSNIYSAAPMPYMQRITWSGIALHAGVVPGHPASHGCIRLKNEFAIRLWHLTKRGTRVIIAHDDVQPVEITNPHLFKPKAVSGSPEFQTATVAGKSIGTAAATHGSLVSNAETPEATSLQVPGSAAAGGAPKKIVPLSVFVSRKLSKLFVRQGFSPLFDVPVKIENPEEPLGTHVFTAMEFQNEGAAIRWTVVSIPEEFPRMSEDATKEREALAKHTALSVPSPDKANAALDRIEIPQDTVERISELLTPASSLIISDNGFSHETGKDTDFIVVTH</sequence>
<gene>
    <name evidence="11" type="ORF">SAMN05444159_5366</name>
</gene>
<dbReference type="Pfam" id="PF03734">
    <property type="entry name" value="YkuD"/>
    <property type="match status" value="1"/>
</dbReference>
<evidence type="ECO:0000256" key="4">
    <source>
        <dbReference type="ARBA" id="ARBA00022960"/>
    </source>
</evidence>
<dbReference type="NCBIfam" id="NF004785">
    <property type="entry name" value="PRK06132.1-2"/>
    <property type="match status" value="1"/>
</dbReference>
<feature type="transmembrane region" description="Helical" evidence="9">
    <location>
        <begin position="38"/>
        <end position="61"/>
    </location>
</feature>
<evidence type="ECO:0000256" key="1">
    <source>
        <dbReference type="ARBA" id="ARBA00004752"/>
    </source>
</evidence>
<dbReference type="RefSeq" id="WP_244562062.1">
    <property type="nucleotide sequence ID" value="NZ_LT670844.1"/>
</dbReference>
<dbReference type="UniPathway" id="UPA00219"/>
<dbReference type="FunFam" id="2.40.440.10:FF:000006">
    <property type="entry name" value="L,D-transpeptidase catalytic domain"/>
    <property type="match status" value="1"/>
</dbReference>
<dbReference type="GO" id="GO:0008360">
    <property type="term" value="P:regulation of cell shape"/>
    <property type="evidence" value="ECO:0007669"/>
    <property type="project" value="UniProtKB-UniRule"/>
</dbReference>
<dbReference type="GO" id="GO:0018104">
    <property type="term" value="P:peptidoglycan-protein cross-linking"/>
    <property type="evidence" value="ECO:0007669"/>
    <property type="project" value="TreeGrafter"/>
</dbReference>